<evidence type="ECO:0000256" key="5">
    <source>
        <dbReference type="ARBA" id="ARBA00023136"/>
    </source>
</evidence>
<dbReference type="AlphaFoldDB" id="A0A062V2Z1"/>
<evidence type="ECO:0000256" key="2">
    <source>
        <dbReference type="ARBA" id="ARBA00022475"/>
    </source>
</evidence>
<keyword evidence="8" id="KW-1185">Reference proteome</keyword>
<accession>A0A062V2Z1</accession>
<dbReference type="NCBIfam" id="TIGR00374">
    <property type="entry name" value="flippase-like domain"/>
    <property type="match status" value="1"/>
</dbReference>
<evidence type="ECO:0000256" key="3">
    <source>
        <dbReference type="ARBA" id="ARBA00022692"/>
    </source>
</evidence>
<dbReference type="PANTHER" id="PTHR40277">
    <property type="entry name" value="BLL5419 PROTEIN"/>
    <property type="match status" value="1"/>
</dbReference>
<feature type="transmembrane region" description="Helical" evidence="6">
    <location>
        <begin position="309"/>
        <end position="329"/>
    </location>
</feature>
<feature type="transmembrane region" description="Helical" evidence="6">
    <location>
        <begin position="44"/>
        <end position="61"/>
    </location>
</feature>
<keyword evidence="2" id="KW-1003">Cell membrane</keyword>
<protein>
    <recommendedName>
        <fullName evidence="9">Integral membrane protein</fullName>
    </recommendedName>
</protein>
<reference evidence="7 8" key="1">
    <citation type="journal article" date="2013" name="Nature">
        <title>Anaerobic oxidation of methane coupled to nitrate reduction in a novel archaeal lineage.</title>
        <authorList>
            <person name="Haroon M.F."/>
            <person name="Hu S."/>
            <person name="Shi Y."/>
            <person name="Imelfort M."/>
            <person name="Keller J."/>
            <person name="Hugenholtz P."/>
            <person name="Yuan Z."/>
            <person name="Tyson G.W."/>
        </authorList>
    </citation>
    <scope>NUCLEOTIDE SEQUENCE [LARGE SCALE GENOMIC DNA]</scope>
    <source>
        <strain evidence="7 8">ANME-2d</strain>
    </source>
</reference>
<evidence type="ECO:0000256" key="1">
    <source>
        <dbReference type="ARBA" id="ARBA00004651"/>
    </source>
</evidence>
<dbReference type="InterPro" id="IPR022791">
    <property type="entry name" value="L-PG_synthase/AglD"/>
</dbReference>
<feature type="transmembrane region" description="Helical" evidence="6">
    <location>
        <begin position="279"/>
        <end position="297"/>
    </location>
</feature>
<feature type="transmembrane region" description="Helical" evidence="6">
    <location>
        <begin position="247"/>
        <end position="273"/>
    </location>
</feature>
<dbReference type="PANTHER" id="PTHR40277:SF1">
    <property type="entry name" value="BLL5419 PROTEIN"/>
    <property type="match status" value="1"/>
</dbReference>
<evidence type="ECO:0000313" key="8">
    <source>
        <dbReference type="Proteomes" id="UP000027153"/>
    </source>
</evidence>
<dbReference type="Pfam" id="PF03706">
    <property type="entry name" value="LPG_synthase_TM"/>
    <property type="match status" value="1"/>
</dbReference>
<comment type="caution">
    <text evidence="7">The sequence shown here is derived from an EMBL/GenBank/DDBJ whole genome shotgun (WGS) entry which is preliminary data.</text>
</comment>
<sequence>MVLVEKRTRLSGSSYNERGSFSALCLNSFRNIEVSKYNKMVKRLIKFGIGLGILLYLIYSFDFRAIINAISHTDPIFIMLSLMVYSFTFLILTIRWRIILSNMGITIPLYPAYRILAGGILLSDLTPSRLGEFARPYLARRYIDTASGFASVVFDKYVDVSTILFLSGLGYVLFYFNRMINMDFSYIYIWFSILLLMFFFGSISLWIRRRQTIDFLRNIFISLHVSHFKILTTFDESMGRINNPIKLFVLCLSLTILSWATQALRITLIASAIGYSPPFAFLILLLPITAALSLIPVSISGLGFVEAGVAALLSLFGIPLYAGISIALLDRGITFLFHVTIGSKYAMDL</sequence>
<feature type="transmembrane region" description="Helical" evidence="6">
    <location>
        <begin position="157"/>
        <end position="176"/>
    </location>
</feature>
<evidence type="ECO:0000256" key="6">
    <source>
        <dbReference type="SAM" id="Phobius"/>
    </source>
</evidence>
<evidence type="ECO:0000313" key="7">
    <source>
        <dbReference type="EMBL" id="KCZ73421.1"/>
    </source>
</evidence>
<keyword evidence="3 6" id="KW-0812">Transmembrane</keyword>
<keyword evidence="4 6" id="KW-1133">Transmembrane helix</keyword>
<dbReference type="Proteomes" id="UP000027153">
    <property type="component" value="Unassembled WGS sequence"/>
</dbReference>
<dbReference type="GO" id="GO:0005886">
    <property type="term" value="C:plasma membrane"/>
    <property type="evidence" value="ECO:0007669"/>
    <property type="project" value="UniProtKB-SubCell"/>
</dbReference>
<evidence type="ECO:0008006" key="9">
    <source>
        <dbReference type="Google" id="ProtNLM"/>
    </source>
</evidence>
<proteinExistence type="predicted"/>
<keyword evidence="5 6" id="KW-0472">Membrane</keyword>
<organism evidence="7 8">
    <name type="scientific">Candidatus Methanoperedens nitratireducens</name>
    <dbReference type="NCBI Taxonomy" id="1392998"/>
    <lineage>
        <taxon>Archaea</taxon>
        <taxon>Methanobacteriati</taxon>
        <taxon>Methanobacteriota</taxon>
        <taxon>Stenosarchaea group</taxon>
        <taxon>Methanomicrobia</taxon>
        <taxon>Methanosarcinales</taxon>
        <taxon>ANME-2 cluster</taxon>
        <taxon>Candidatus Methanoperedentaceae</taxon>
        <taxon>Candidatus Methanoperedens</taxon>
    </lineage>
</organism>
<feature type="transmembrane region" description="Helical" evidence="6">
    <location>
        <begin position="188"/>
        <end position="207"/>
    </location>
</feature>
<dbReference type="PATRIC" id="fig|1392998.3.peg.88"/>
<evidence type="ECO:0000256" key="4">
    <source>
        <dbReference type="ARBA" id="ARBA00022989"/>
    </source>
</evidence>
<gene>
    <name evidence="7" type="ORF">ANME2D_00487</name>
</gene>
<comment type="subcellular location">
    <subcellularLocation>
        <location evidence="1">Cell membrane</location>
        <topology evidence="1">Multi-pass membrane protein</topology>
    </subcellularLocation>
</comment>
<feature type="transmembrane region" description="Helical" evidence="6">
    <location>
        <begin position="76"/>
        <end position="94"/>
    </location>
</feature>
<dbReference type="EMBL" id="JMIY01000001">
    <property type="protein sequence ID" value="KCZ73421.1"/>
    <property type="molecule type" value="Genomic_DNA"/>
</dbReference>
<name>A0A062V2Z1_9EURY</name>